<evidence type="ECO:0000313" key="11">
    <source>
        <dbReference type="Proteomes" id="UP001177769"/>
    </source>
</evidence>
<dbReference type="Proteomes" id="UP001177769">
    <property type="component" value="Chromosome"/>
</dbReference>
<feature type="domain" description="Peptidase M48" evidence="8">
    <location>
        <begin position="157"/>
        <end position="332"/>
    </location>
</feature>
<keyword evidence="7" id="KW-1133">Transmembrane helix</keyword>
<keyword evidence="4 6" id="KW-0862">Zinc</keyword>
<dbReference type="InterPro" id="IPR001915">
    <property type="entry name" value="Peptidase_M48"/>
</dbReference>
<reference evidence="10" key="1">
    <citation type="submission" date="2023-01" db="EMBL/GenBank/DDBJ databases">
        <title>Whole genome sequence of Paucibacter sp. S2-9 isolated from pond sediment.</title>
        <authorList>
            <person name="Jung J.Y."/>
        </authorList>
    </citation>
    <scope>NUCLEOTIDE SEQUENCE</scope>
    <source>
        <strain evidence="10">S2-9</strain>
    </source>
</reference>
<organism evidence="10 11">
    <name type="scientific">Paucibacter sediminis</name>
    <dbReference type="NCBI Taxonomy" id="3019553"/>
    <lineage>
        <taxon>Bacteria</taxon>
        <taxon>Pseudomonadati</taxon>
        <taxon>Pseudomonadota</taxon>
        <taxon>Betaproteobacteria</taxon>
        <taxon>Burkholderiales</taxon>
        <taxon>Sphaerotilaceae</taxon>
        <taxon>Roseateles</taxon>
    </lineage>
</organism>
<dbReference type="Gene3D" id="3.30.2010.10">
    <property type="entry name" value="Metalloproteases ('zincins'), catalytic domain"/>
    <property type="match status" value="1"/>
</dbReference>
<dbReference type="RefSeq" id="WP_285234126.1">
    <property type="nucleotide sequence ID" value="NZ_CP116346.1"/>
</dbReference>
<feature type="domain" description="DUF7092" evidence="9">
    <location>
        <begin position="5"/>
        <end position="80"/>
    </location>
</feature>
<dbReference type="AlphaFoldDB" id="A0AA95NIF4"/>
<keyword evidence="11" id="KW-1185">Reference proteome</keyword>
<accession>A0AA95NIF4</accession>
<dbReference type="GO" id="GO:0016020">
    <property type="term" value="C:membrane"/>
    <property type="evidence" value="ECO:0007669"/>
    <property type="project" value="TreeGrafter"/>
</dbReference>
<evidence type="ECO:0000256" key="4">
    <source>
        <dbReference type="ARBA" id="ARBA00022833"/>
    </source>
</evidence>
<dbReference type="CDD" id="cd07332">
    <property type="entry name" value="M48C_Oma1_like"/>
    <property type="match status" value="1"/>
</dbReference>
<comment type="cofactor">
    <cofactor evidence="6">
        <name>Zn(2+)</name>
        <dbReference type="ChEBI" id="CHEBI:29105"/>
    </cofactor>
    <text evidence="6">Binds 1 zinc ion per subunit.</text>
</comment>
<dbReference type="InterPro" id="IPR051156">
    <property type="entry name" value="Mito/Outer_Membr_Metalloprot"/>
</dbReference>
<gene>
    <name evidence="10" type="ORF">PFX98_05290</name>
</gene>
<protein>
    <submittedName>
        <fullName evidence="10">M48 family metallopeptidase</fullName>
    </submittedName>
</protein>
<name>A0AA95NIF4_9BURK</name>
<evidence type="ECO:0000256" key="6">
    <source>
        <dbReference type="RuleBase" id="RU003983"/>
    </source>
</evidence>
<evidence type="ECO:0000256" key="3">
    <source>
        <dbReference type="ARBA" id="ARBA00022801"/>
    </source>
</evidence>
<keyword evidence="7" id="KW-0472">Membrane</keyword>
<evidence type="ECO:0000256" key="5">
    <source>
        <dbReference type="ARBA" id="ARBA00023049"/>
    </source>
</evidence>
<evidence type="ECO:0000259" key="8">
    <source>
        <dbReference type="Pfam" id="PF01435"/>
    </source>
</evidence>
<evidence type="ECO:0000256" key="2">
    <source>
        <dbReference type="ARBA" id="ARBA00022723"/>
    </source>
</evidence>
<keyword evidence="1 6" id="KW-0645">Protease</keyword>
<comment type="similarity">
    <text evidence="6">Belongs to the peptidase M48 family.</text>
</comment>
<dbReference type="Pfam" id="PF01435">
    <property type="entry name" value="Peptidase_M48"/>
    <property type="match status" value="1"/>
</dbReference>
<dbReference type="PANTHER" id="PTHR22726">
    <property type="entry name" value="METALLOENDOPEPTIDASE OMA1"/>
    <property type="match status" value="1"/>
</dbReference>
<keyword evidence="5 6" id="KW-0482">Metalloprotease</keyword>
<evidence type="ECO:0000256" key="1">
    <source>
        <dbReference type="ARBA" id="ARBA00022670"/>
    </source>
</evidence>
<dbReference type="GO" id="GO:0004222">
    <property type="term" value="F:metalloendopeptidase activity"/>
    <property type="evidence" value="ECO:0007669"/>
    <property type="project" value="InterPro"/>
</dbReference>
<dbReference type="GO" id="GO:0046872">
    <property type="term" value="F:metal ion binding"/>
    <property type="evidence" value="ECO:0007669"/>
    <property type="project" value="UniProtKB-KW"/>
</dbReference>
<dbReference type="PANTHER" id="PTHR22726:SF1">
    <property type="entry name" value="METALLOENDOPEPTIDASE OMA1, MITOCHONDRIAL"/>
    <property type="match status" value="1"/>
</dbReference>
<feature type="transmembrane region" description="Helical" evidence="7">
    <location>
        <begin position="97"/>
        <end position="116"/>
    </location>
</feature>
<dbReference type="Pfam" id="PF23368">
    <property type="entry name" value="DUF7092"/>
    <property type="match status" value="1"/>
</dbReference>
<keyword evidence="3 6" id="KW-0378">Hydrolase</keyword>
<evidence type="ECO:0000259" key="9">
    <source>
        <dbReference type="Pfam" id="PF23368"/>
    </source>
</evidence>
<evidence type="ECO:0000256" key="7">
    <source>
        <dbReference type="SAM" id="Phobius"/>
    </source>
</evidence>
<proteinExistence type="inferred from homology"/>
<evidence type="ECO:0000313" key="10">
    <source>
        <dbReference type="EMBL" id="WIT13023.1"/>
    </source>
</evidence>
<dbReference type="KEGG" id="pais:PFX98_05290"/>
<keyword evidence="7" id="KW-0812">Transmembrane</keyword>
<dbReference type="GO" id="GO:0051603">
    <property type="term" value="P:proteolysis involved in protein catabolic process"/>
    <property type="evidence" value="ECO:0007669"/>
    <property type="project" value="TreeGrafter"/>
</dbReference>
<dbReference type="InterPro" id="IPR055518">
    <property type="entry name" value="DUF7092"/>
</dbReference>
<dbReference type="EMBL" id="CP116346">
    <property type="protein sequence ID" value="WIT13023.1"/>
    <property type="molecule type" value="Genomic_DNA"/>
</dbReference>
<keyword evidence="2" id="KW-0479">Metal-binding</keyword>
<sequence length="339" mass="37395">MAPRLQLEYFDGRSARPQRAEIQLQDGQLQLACGLQHHQYPLGSVRWPERQRHGQRQALLPDGGVLSCADAARWDDWARASGLRDSLTVRWMQNWRLVGTALAMLLAVLLLAWRWGLPLATEAALRWLPPALEQQIGGQALAQLESHWLRPSELPPAEQDALRQRFATLVKQAHPPGQAPAYQLHFRAASTALGPNAFALPGGAIVLTDALVQLMRDRPEAVLGVLAHELGHVRQRHGLRLAVQASLVSAAAGLVVGDFSALLAGVPALLTQQAYSRDFEREADAEARRCLLAAGISPRVMLDFFERLAQQRQHAASLPIAFSSHPADTERKRFFSEPP</sequence>